<feature type="domain" description="Amidohydrolase-related" evidence="1">
    <location>
        <begin position="4"/>
        <end position="270"/>
    </location>
</feature>
<dbReference type="Proteomes" id="UP000800094">
    <property type="component" value="Unassembled WGS sequence"/>
</dbReference>
<dbReference type="GO" id="GO:0016787">
    <property type="term" value="F:hydrolase activity"/>
    <property type="evidence" value="ECO:0007669"/>
    <property type="project" value="InterPro"/>
</dbReference>
<dbReference type="PANTHER" id="PTHR35563">
    <property type="entry name" value="BARREL METAL-DEPENDENT HYDROLASE, PUTATIVE (AFU_ORTHOLOGUE AFUA_1G16240)-RELATED"/>
    <property type="match status" value="1"/>
</dbReference>
<organism evidence="2 3">
    <name type="scientific">Trematosphaeria pertusa</name>
    <dbReference type="NCBI Taxonomy" id="390896"/>
    <lineage>
        <taxon>Eukaryota</taxon>
        <taxon>Fungi</taxon>
        <taxon>Dikarya</taxon>
        <taxon>Ascomycota</taxon>
        <taxon>Pezizomycotina</taxon>
        <taxon>Dothideomycetes</taxon>
        <taxon>Pleosporomycetidae</taxon>
        <taxon>Pleosporales</taxon>
        <taxon>Massarineae</taxon>
        <taxon>Trematosphaeriaceae</taxon>
        <taxon>Trematosphaeria</taxon>
    </lineage>
</organism>
<accession>A0A6A6IXQ1</accession>
<dbReference type="EMBL" id="ML987190">
    <property type="protein sequence ID" value="KAF2255174.1"/>
    <property type="molecule type" value="Genomic_DNA"/>
</dbReference>
<dbReference type="Pfam" id="PF04909">
    <property type="entry name" value="Amidohydro_2"/>
    <property type="match status" value="1"/>
</dbReference>
<dbReference type="GeneID" id="54576516"/>
<sequence length="275" mass="30948">EKFPLHPLHPYRPKKADLDDLLRFESQLGISHVCLIAFSVYHTDNSSIVDALTKLGGKGRAVVCIDPEAVTDGELRKLHGLGARGVRLNLKTRDQRLGKIEFEGLLKSYADKIRCLGWALQLFVAMEQIDLIADVLPTLGIPVVIDHLGAPHPSKGAPKTQPGYEAFMKLLRSGQVWTKLSGTYRFDKVPGLEEYIMDVLRIAPNRVVWASDWPHSGGAQANPGGDCNAIQEYRKIDDRAWVDRCKSWCRAVSGENLIRKIWRDNPRALWQYDDK</sequence>
<dbReference type="AlphaFoldDB" id="A0A6A6IXQ1"/>
<dbReference type="InterPro" id="IPR052358">
    <property type="entry name" value="Aro_Compnd_Degr_Hydrolases"/>
</dbReference>
<proteinExistence type="predicted"/>
<evidence type="ECO:0000313" key="2">
    <source>
        <dbReference type="EMBL" id="KAF2255174.1"/>
    </source>
</evidence>
<gene>
    <name evidence="2" type="ORF">BU26DRAFT_416993</name>
</gene>
<reference evidence="2" key="1">
    <citation type="journal article" date="2020" name="Stud. Mycol.">
        <title>101 Dothideomycetes genomes: a test case for predicting lifestyles and emergence of pathogens.</title>
        <authorList>
            <person name="Haridas S."/>
            <person name="Albert R."/>
            <person name="Binder M."/>
            <person name="Bloem J."/>
            <person name="Labutti K."/>
            <person name="Salamov A."/>
            <person name="Andreopoulos B."/>
            <person name="Baker S."/>
            <person name="Barry K."/>
            <person name="Bills G."/>
            <person name="Bluhm B."/>
            <person name="Cannon C."/>
            <person name="Castanera R."/>
            <person name="Culley D."/>
            <person name="Daum C."/>
            <person name="Ezra D."/>
            <person name="Gonzalez J."/>
            <person name="Henrissat B."/>
            <person name="Kuo A."/>
            <person name="Liang C."/>
            <person name="Lipzen A."/>
            <person name="Lutzoni F."/>
            <person name="Magnuson J."/>
            <person name="Mondo S."/>
            <person name="Nolan M."/>
            <person name="Ohm R."/>
            <person name="Pangilinan J."/>
            <person name="Park H.-J."/>
            <person name="Ramirez L."/>
            <person name="Alfaro M."/>
            <person name="Sun H."/>
            <person name="Tritt A."/>
            <person name="Yoshinaga Y."/>
            <person name="Zwiers L.-H."/>
            <person name="Turgeon B."/>
            <person name="Goodwin S."/>
            <person name="Spatafora J."/>
            <person name="Crous P."/>
            <person name="Grigoriev I."/>
        </authorList>
    </citation>
    <scope>NUCLEOTIDE SEQUENCE</scope>
    <source>
        <strain evidence="2">CBS 122368</strain>
    </source>
</reference>
<dbReference type="Gene3D" id="3.20.20.140">
    <property type="entry name" value="Metal-dependent hydrolases"/>
    <property type="match status" value="1"/>
</dbReference>
<keyword evidence="3" id="KW-1185">Reference proteome</keyword>
<evidence type="ECO:0000259" key="1">
    <source>
        <dbReference type="Pfam" id="PF04909"/>
    </source>
</evidence>
<evidence type="ECO:0000313" key="3">
    <source>
        <dbReference type="Proteomes" id="UP000800094"/>
    </source>
</evidence>
<feature type="non-terminal residue" evidence="2">
    <location>
        <position position="1"/>
    </location>
</feature>
<dbReference type="InterPro" id="IPR032466">
    <property type="entry name" value="Metal_Hydrolase"/>
</dbReference>
<dbReference type="SUPFAM" id="SSF51556">
    <property type="entry name" value="Metallo-dependent hydrolases"/>
    <property type="match status" value="1"/>
</dbReference>
<dbReference type="PANTHER" id="PTHR35563:SF2">
    <property type="entry name" value="BARREL METAL-DEPENDENT HYDROLASE, PUTATIVE (AFU_ORTHOLOGUE AFUA_1G16240)-RELATED"/>
    <property type="match status" value="1"/>
</dbReference>
<dbReference type="OrthoDB" id="2135488at2759"/>
<dbReference type="RefSeq" id="XP_033690178.1">
    <property type="nucleotide sequence ID" value="XM_033823186.1"/>
</dbReference>
<protein>
    <recommendedName>
        <fullName evidence="1">Amidohydrolase-related domain-containing protein</fullName>
    </recommendedName>
</protein>
<dbReference type="InterPro" id="IPR006680">
    <property type="entry name" value="Amidohydro-rel"/>
</dbReference>
<name>A0A6A6IXQ1_9PLEO</name>